<evidence type="ECO:0000256" key="5">
    <source>
        <dbReference type="ARBA" id="ARBA00022989"/>
    </source>
</evidence>
<dbReference type="PANTHER" id="PTHR34229">
    <property type="entry name" value="METAL TRANSPORT PROTEIN HI_1621-RELATED"/>
    <property type="match status" value="1"/>
</dbReference>
<sequence length="230" mass="24269">MHIPEGYISPQTCAVMGAAMVPVIAVAAKKVNESFDKKDVPAMAIGSAFSFTIMMFNIPIPGGTTAHAIGATLLAITLGPWAASISLTIALFIQALLFGDGGILALGANSFNMAFIAPFVGYGIYRLMLSLKLNKVLSSAIGGYVGINAAALATAIELGLQPLLFHTANGTPLYFPYGLNVAIPAMMFAHLTVAGIVEAVITGLVVYYLEKTDEENILYKFSYKLRGDNK</sequence>
<keyword evidence="6 7" id="KW-0472">Membrane</keyword>
<dbReference type="NCBIfam" id="NF008873">
    <property type="entry name" value="PRK11909.1"/>
    <property type="match status" value="1"/>
</dbReference>
<evidence type="ECO:0000313" key="9">
    <source>
        <dbReference type="Proteomes" id="UP000029669"/>
    </source>
</evidence>
<dbReference type="RefSeq" id="WP_049684391.1">
    <property type="nucleotide sequence ID" value="NZ_CP009170.1"/>
</dbReference>
<dbReference type="GO" id="GO:0000041">
    <property type="term" value="P:transition metal ion transport"/>
    <property type="evidence" value="ECO:0007669"/>
    <property type="project" value="InterPro"/>
</dbReference>
<protein>
    <submittedName>
        <fullName evidence="8">Cobalt/nickel transport system permease protein</fullName>
    </submittedName>
</protein>
<evidence type="ECO:0000256" key="7">
    <source>
        <dbReference type="SAM" id="Phobius"/>
    </source>
</evidence>
<evidence type="ECO:0000256" key="3">
    <source>
        <dbReference type="ARBA" id="ARBA00022475"/>
    </source>
</evidence>
<feature type="transmembrane region" description="Helical" evidence="7">
    <location>
        <begin position="181"/>
        <end position="209"/>
    </location>
</feature>
<dbReference type="HOGENOM" id="CLU_052508_2_1_9"/>
<evidence type="ECO:0000256" key="1">
    <source>
        <dbReference type="ARBA" id="ARBA00004651"/>
    </source>
</evidence>
<dbReference type="eggNOG" id="COG0310">
    <property type="taxonomic scope" value="Bacteria"/>
</dbReference>
<evidence type="ECO:0000313" key="8">
    <source>
        <dbReference type="EMBL" id="AIS51405.1"/>
    </source>
</evidence>
<evidence type="ECO:0000256" key="4">
    <source>
        <dbReference type="ARBA" id="ARBA00022692"/>
    </source>
</evidence>
<keyword evidence="3" id="KW-1003">Cell membrane</keyword>
<evidence type="ECO:0000256" key="2">
    <source>
        <dbReference type="ARBA" id="ARBA00022448"/>
    </source>
</evidence>
<dbReference type="PANTHER" id="PTHR34229:SF1">
    <property type="entry name" value="METAL TRANSPORT PROTEIN HI_1621-RELATED"/>
    <property type="match status" value="1"/>
</dbReference>
<evidence type="ECO:0000256" key="6">
    <source>
        <dbReference type="ARBA" id="ARBA00023136"/>
    </source>
</evidence>
<dbReference type="KEGG" id="tki:TKV_c02000"/>
<dbReference type="Gene3D" id="1.10.1760.20">
    <property type="match status" value="1"/>
</dbReference>
<keyword evidence="2" id="KW-0813">Transport</keyword>
<dbReference type="EMBL" id="CP009170">
    <property type="protein sequence ID" value="AIS51405.1"/>
    <property type="molecule type" value="Genomic_DNA"/>
</dbReference>
<feature type="transmembrane region" description="Helical" evidence="7">
    <location>
        <begin position="40"/>
        <end position="60"/>
    </location>
</feature>
<comment type="subcellular location">
    <subcellularLocation>
        <location evidence="1">Cell membrane</location>
        <topology evidence="1">Multi-pass membrane protein</topology>
    </subcellularLocation>
</comment>
<dbReference type="Proteomes" id="UP000029669">
    <property type="component" value="Chromosome"/>
</dbReference>
<keyword evidence="9" id="KW-1185">Reference proteome</keyword>
<dbReference type="InterPro" id="IPR002751">
    <property type="entry name" value="CbiM/NikMN"/>
</dbReference>
<dbReference type="OrthoDB" id="5395048at2"/>
<dbReference type="GO" id="GO:0005886">
    <property type="term" value="C:plasma membrane"/>
    <property type="evidence" value="ECO:0007669"/>
    <property type="project" value="UniProtKB-SubCell"/>
</dbReference>
<accession>A0A097ANL2</accession>
<dbReference type="STRING" id="2325.TKV_c02000"/>
<proteinExistence type="predicted"/>
<gene>
    <name evidence="8" type="ORF">TKV_c02000</name>
</gene>
<keyword evidence="4 7" id="KW-0812">Transmembrane</keyword>
<feature type="transmembrane region" description="Helical" evidence="7">
    <location>
        <begin position="137"/>
        <end position="161"/>
    </location>
</feature>
<name>A0A097ANL2_THEKI</name>
<dbReference type="AlphaFoldDB" id="A0A097ANL2"/>
<feature type="transmembrane region" description="Helical" evidence="7">
    <location>
        <begin position="72"/>
        <end position="97"/>
    </location>
</feature>
<keyword evidence="5 7" id="KW-1133">Transmembrane helix</keyword>
<feature type="transmembrane region" description="Helical" evidence="7">
    <location>
        <begin position="103"/>
        <end position="125"/>
    </location>
</feature>
<feature type="transmembrane region" description="Helical" evidence="7">
    <location>
        <begin position="7"/>
        <end position="28"/>
    </location>
</feature>
<organism evidence="8 9">
    <name type="scientific">Thermoanaerobacter kivui</name>
    <name type="common">Acetogenium kivui</name>
    <dbReference type="NCBI Taxonomy" id="2325"/>
    <lineage>
        <taxon>Bacteria</taxon>
        <taxon>Bacillati</taxon>
        <taxon>Bacillota</taxon>
        <taxon>Clostridia</taxon>
        <taxon>Thermoanaerobacterales</taxon>
        <taxon>Thermoanaerobacteraceae</taxon>
        <taxon>Thermoanaerobacter</taxon>
    </lineage>
</organism>
<dbReference type="Pfam" id="PF01891">
    <property type="entry name" value="CbiM"/>
    <property type="match status" value="1"/>
</dbReference>
<reference evidence="9" key="1">
    <citation type="journal article" date="2015" name="Genome Announc.">
        <title>Whole-Genome Sequences of 80 Environmental and Clinical Isolates of Burkholderia pseudomallei.</title>
        <authorList>
            <person name="Johnson S.L."/>
            <person name="Baker A.L."/>
            <person name="Chain P.S."/>
            <person name="Currie B.J."/>
            <person name="Daligault H.E."/>
            <person name="Davenport K.W."/>
            <person name="Davis C.B."/>
            <person name="Inglis T.J."/>
            <person name="Kaestli M."/>
            <person name="Koren S."/>
            <person name="Mayo M."/>
            <person name="Merritt A.J."/>
            <person name="Price E.P."/>
            <person name="Sarovich D.S."/>
            <person name="Warner J."/>
            <person name="Rosovitz M.J."/>
        </authorList>
    </citation>
    <scope>NUCLEOTIDE SEQUENCE [LARGE SCALE GENOMIC DNA]</scope>
    <source>
        <strain evidence="9">DSM 2030</strain>
    </source>
</reference>